<keyword evidence="11" id="KW-1185">Reference proteome</keyword>
<accession>A0A1E7WDV9</accession>
<keyword evidence="5" id="KW-0326">Glycosidase</keyword>
<keyword evidence="2" id="KW-0624">Polysaccharide degradation</keyword>
<dbReference type="OrthoDB" id="9760116at2"/>
<dbReference type="PATRIC" id="fig|762836.4.peg.4105"/>
<dbReference type="InterPro" id="IPR006710">
    <property type="entry name" value="Glyco_hydro_43"/>
</dbReference>
<feature type="site" description="Important for catalytic activity, responsible for pKa modulation of the active site Glu and correct orientation of both the proton donor and substrate" evidence="7">
    <location>
        <position position="154"/>
    </location>
</feature>
<keyword evidence="4" id="KW-0119">Carbohydrate metabolism</keyword>
<feature type="active site" description="Proton acceptor" evidence="6">
    <location>
        <position position="34"/>
    </location>
</feature>
<feature type="signal peptide" evidence="9">
    <location>
        <begin position="1"/>
        <end position="18"/>
    </location>
</feature>
<dbReference type="Pfam" id="PF04616">
    <property type="entry name" value="Glyco_hydro_43"/>
    <property type="match status" value="2"/>
</dbReference>
<keyword evidence="3" id="KW-0378">Hydrolase</keyword>
<keyword evidence="2" id="KW-0858">Xylan degradation</keyword>
<dbReference type="CDD" id="cd08984">
    <property type="entry name" value="GH43-like"/>
    <property type="match status" value="1"/>
</dbReference>
<evidence type="ECO:0000256" key="8">
    <source>
        <dbReference type="SAM" id="MobiDB-lite"/>
    </source>
</evidence>
<name>A0A1E7WDV9_9BURK</name>
<reference evidence="11" key="1">
    <citation type="journal article" date="2016" name="Front. Microbiol.">
        <title>Molecular Keys to the Janthinobacterium and Duganella spp. Interaction with the Plant Pathogen Fusarium graminearum.</title>
        <authorList>
            <person name="Haack F.S."/>
            <person name="Poehlein A."/>
            <person name="Kroger C."/>
            <person name="Voigt C.A."/>
            <person name="Piepenbring M."/>
            <person name="Bode H.B."/>
            <person name="Daniel R."/>
            <person name="Schafer W."/>
            <person name="Streit W.R."/>
        </authorList>
    </citation>
    <scope>NUCLEOTIDE SEQUENCE [LARGE SCALE GENOMIC DNA]</scope>
    <source>
        <strain evidence="11">T54</strain>
    </source>
</reference>
<evidence type="ECO:0000256" key="2">
    <source>
        <dbReference type="ARBA" id="ARBA00022651"/>
    </source>
</evidence>
<dbReference type="InterPro" id="IPR023296">
    <property type="entry name" value="Glyco_hydro_beta-prop_sf"/>
</dbReference>
<dbReference type="GO" id="GO:0045493">
    <property type="term" value="P:xylan catabolic process"/>
    <property type="evidence" value="ECO:0007669"/>
    <property type="project" value="UniProtKB-KW"/>
</dbReference>
<dbReference type="AlphaFoldDB" id="A0A1E7WDV9"/>
<organism evidence="10 11">
    <name type="scientific">Duganella phyllosphaerae</name>
    <dbReference type="NCBI Taxonomy" id="762836"/>
    <lineage>
        <taxon>Bacteria</taxon>
        <taxon>Pseudomonadati</taxon>
        <taxon>Pseudomonadota</taxon>
        <taxon>Betaproteobacteria</taxon>
        <taxon>Burkholderiales</taxon>
        <taxon>Oxalobacteraceae</taxon>
        <taxon>Telluria group</taxon>
        <taxon>Duganella</taxon>
    </lineage>
</organism>
<gene>
    <name evidence="10" type="primary">xsa_2</name>
    <name evidence="10" type="ORF">DUPY_39820</name>
</gene>
<evidence type="ECO:0000256" key="6">
    <source>
        <dbReference type="PIRSR" id="PIRSR606710-1"/>
    </source>
</evidence>
<evidence type="ECO:0000256" key="4">
    <source>
        <dbReference type="ARBA" id="ARBA00023277"/>
    </source>
</evidence>
<dbReference type="PANTHER" id="PTHR43772">
    <property type="entry name" value="ENDO-1,4-BETA-XYLANASE"/>
    <property type="match status" value="1"/>
</dbReference>
<dbReference type="PANTHER" id="PTHR43772:SF2">
    <property type="entry name" value="PUTATIVE (AFU_ORTHOLOGUE AFUA_2G04480)-RELATED"/>
    <property type="match status" value="1"/>
</dbReference>
<evidence type="ECO:0000313" key="10">
    <source>
        <dbReference type="EMBL" id="OEZ96203.1"/>
    </source>
</evidence>
<keyword evidence="9" id="KW-0732">Signal</keyword>
<comment type="caution">
    <text evidence="10">The sequence shown here is derived from an EMBL/GenBank/DDBJ whole genome shotgun (WGS) entry which is preliminary data.</text>
</comment>
<dbReference type="InterPro" id="IPR052176">
    <property type="entry name" value="Glycosyl_Hydrlase_43_Enz"/>
</dbReference>
<dbReference type="RefSeq" id="WP_070250422.1">
    <property type="nucleotide sequence ID" value="NZ_LROM01000112.1"/>
</dbReference>
<feature type="active site" description="Proton donor" evidence="6">
    <location>
        <position position="206"/>
    </location>
</feature>
<comment type="similarity">
    <text evidence="1">Belongs to the glycosyl hydrolase 43 family.</text>
</comment>
<evidence type="ECO:0000256" key="1">
    <source>
        <dbReference type="ARBA" id="ARBA00009865"/>
    </source>
</evidence>
<dbReference type="GO" id="GO:0004553">
    <property type="term" value="F:hydrolase activity, hydrolyzing O-glycosyl compounds"/>
    <property type="evidence" value="ECO:0007669"/>
    <property type="project" value="InterPro"/>
</dbReference>
<evidence type="ECO:0000313" key="11">
    <source>
        <dbReference type="Proteomes" id="UP000175989"/>
    </source>
</evidence>
<proteinExistence type="inferred from homology"/>
<feature type="compositionally biased region" description="Basic and acidic residues" evidence="8">
    <location>
        <begin position="535"/>
        <end position="552"/>
    </location>
</feature>
<feature type="chain" id="PRO_5009206861" evidence="9">
    <location>
        <begin position="19"/>
        <end position="605"/>
    </location>
</feature>
<feature type="region of interest" description="Disordered" evidence="8">
    <location>
        <begin position="531"/>
        <end position="552"/>
    </location>
</feature>
<evidence type="ECO:0000256" key="7">
    <source>
        <dbReference type="PIRSR" id="PIRSR606710-2"/>
    </source>
</evidence>
<dbReference type="EMBL" id="LROM01000112">
    <property type="protein sequence ID" value="OEZ96203.1"/>
    <property type="molecule type" value="Genomic_DNA"/>
</dbReference>
<evidence type="ECO:0000256" key="5">
    <source>
        <dbReference type="ARBA" id="ARBA00023295"/>
    </source>
</evidence>
<evidence type="ECO:0000256" key="9">
    <source>
        <dbReference type="SAM" id="SignalP"/>
    </source>
</evidence>
<dbReference type="Gene3D" id="2.115.10.20">
    <property type="entry name" value="Glycosyl hydrolase domain, family 43"/>
    <property type="match status" value="3"/>
</dbReference>
<dbReference type="Proteomes" id="UP000175989">
    <property type="component" value="Unassembled WGS sequence"/>
</dbReference>
<dbReference type="CDD" id="cd08990">
    <property type="entry name" value="GH43_AXH_like"/>
    <property type="match status" value="1"/>
</dbReference>
<dbReference type="SUPFAM" id="SSF75005">
    <property type="entry name" value="Arabinanase/levansucrase/invertase"/>
    <property type="match status" value="2"/>
</dbReference>
<evidence type="ECO:0000256" key="3">
    <source>
        <dbReference type="ARBA" id="ARBA00022801"/>
    </source>
</evidence>
<protein>
    <submittedName>
        <fullName evidence="10">Xylosidase/arabinosidase</fullName>
    </submittedName>
</protein>
<sequence length="605" mass="67273">MNRAFAGLFLAVAVAALASTASPQTLLTQNFSADPSPHYFAGKYIVYATDDQNNSGKYWDSTSWRVLTSSNLTSWKDHGPILPANIFKWASADAKAWAPEAFEHQGKYYFFAPVGGKQIGIAVADNPLGPFVDLIGKPLVETPRDANAGDEPIDPAVFRDQDGRVFLYFGTRVPKVVELSADLKATVGAIKNVVVNNFPAKTGYGEAPFLHQHNGTYYFSFSTGWPGQIVYATGASPLGPFTYRGVLIDFLQISTNHHAIFERDGKSLLFYHDKVLPGGGDHRRSILMTELAYGADGSMQIPAPKPLFRDPVYDGAADPAIIYDDAEKKWKMFYTNRRANVPGLSSVSWVHGTPIGVAESLDGRAWTYRGTVDFPKDIPNTNGTATYWAPAVLKHENTYHMYLTVVPGVFEDWKHPRAIVHLTSANLKQWKYESTLKLASDRVIDAGVLRLKDGTWRMWYNNEPTGKSMYYADSKDLYNWTDQGSAHLPHDRGEAPLPFSWKGKYWLLTDLLGNAGLGAYRSDDARTWSRQPHSLLDKPGKGADDQNGGHHPEVVISEDRAYLFYFVHPGVPDNKRSSLQVTELKLVDGWLTTDRDAPTYINLKP</sequence>